<reference evidence="1 2" key="1">
    <citation type="journal article" date="2018" name="Nat. Ecol. Evol.">
        <title>Pezizomycetes genomes reveal the molecular basis of ectomycorrhizal truffle lifestyle.</title>
        <authorList>
            <person name="Murat C."/>
            <person name="Payen T."/>
            <person name="Noel B."/>
            <person name="Kuo A."/>
            <person name="Morin E."/>
            <person name="Chen J."/>
            <person name="Kohler A."/>
            <person name="Krizsan K."/>
            <person name="Balestrini R."/>
            <person name="Da Silva C."/>
            <person name="Montanini B."/>
            <person name="Hainaut M."/>
            <person name="Levati E."/>
            <person name="Barry K.W."/>
            <person name="Belfiori B."/>
            <person name="Cichocki N."/>
            <person name="Clum A."/>
            <person name="Dockter R.B."/>
            <person name="Fauchery L."/>
            <person name="Guy J."/>
            <person name="Iotti M."/>
            <person name="Le Tacon F."/>
            <person name="Lindquist E.A."/>
            <person name="Lipzen A."/>
            <person name="Malagnac F."/>
            <person name="Mello A."/>
            <person name="Molinier V."/>
            <person name="Miyauchi S."/>
            <person name="Poulain J."/>
            <person name="Riccioni C."/>
            <person name="Rubini A."/>
            <person name="Sitrit Y."/>
            <person name="Splivallo R."/>
            <person name="Traeger S."/>
            <person name="Wang M."/>
            <person name="Zifcakova L."/>
            <person name="Wipf D."/>
            <person name="Zambonelli A."/>
            <person name="Paolocci F."/>
            <person name="Nowrousian M."/>
            <person name="Ottonello S."/>
            <person name="Baldrian P."/>
            <person name="Spatafora J.W."/>
            <person name="Henrissat B."/>
            <person name="Nagy L.G."/>
            <person name="Aury J.M."/>
            <person name="Wincker P."/>
            <person name="Grigoriev I.V."/>
            <person name="Bonfante P."/>
            <person name="Martin F.M."/>
        </authorList>
    </citation>
    <scope>NUCLEOTIDE SEQUENCE [LARGE SCALE GENOMIC DNA]</scope>
    <source>
        <strain evidence="1 2">RN42</strain>
    </source>
</reference>
<dbReference type="AlphaFoldDB" id="A0A3N4HMG4"/>
<proteinExistence type="predicted"/>
<dbReference type="EMBL" id="ML119774">
    <property type="protein sequence ID" value="RPA75013.1"/>
    <property type="molecule type" value="Genomic_DNA"/>
</dbReference>
<accession>A0A3N4HMG4</accession>
<keyword evidence="2" id="KW-1185">Reference proteome</keyword>
<organism evidence="1 2">
    <name type="scientific">Ascobolus immersus RN42</name>
    <dbReference type="NCBI Taxonomy" id="1160509"/>
    <lineage>
        <taxon>Eukaryota</taxon>
        <taxon>Fungi</taxon>
        <taxon>Dikarya</taxon>
        <taxon>Ascomycota</taxon>
        <taxon>Pezizomycotina</taxon>
        <taxon>Pezizomycetes</taxon>
        <taxon>Pezizales</taxon>
        <taxon>Ascobolaceae</taxon>
        <taxon>Ascobolus</taxon>
    </lineage>
</organism>
<evidence type="ECO:0000313" key="1">
    <source>
        <dbReference type="EMBL" id="RPA75013.1"/>
    </source>
</evidence>
<dbReference type="Proteomes" id="UP000275078">
    <property type="component" value="Unassembled WGS sequence"/>
</dbReference>
<protein>
    <submittedName>
        <fullName evidence="1">Uncharacterized protein</fullName>
    </submittedName>
</protein>
<gene>
    <name evidence="1" type="ORF">BJ508DRAFT_312376</name>
</gene>
<name>A0A3N4HMG4_ASCIM</name>
<sequence>MGMLKGGEGWALRYDRHTRPNNECAGAYEYDFRIMYEPLLAGSSLHHVGRPRMCPVHGDNGDDKHPSIGCIPYTTDTANTRCAKIAETTGLPKGPPAVVVSVIPVKKQTGPGYLLHGLVVRSSYVVTNCAKMTGINSGGDRLWHTMQSTRARYRLTLQGS</sequence>
<evidence type="ECO:0000313" key="2">
    <source>
        <dbReference type="Proteomes" id="UP000275078"/>
    </source>
</evidence>